<dbReference type="SUPFAM" id="SSF56512">
    <property type="entry name" value="Nitric oxide (NO) synthase oxygenase domain"/>
    <property type="match status" value="1"/>
</dbReference>
<keyword evidence="5 12" id="KW-0288">FMN</keyword>
<dbReference type="Pfam" id="PF00175">
    <property type="entry name" value="NAD_binding_1"/>
    <property type="match status" value="1"/>
</dbReference>
<comment type="similarity">
    <text evidence="2 12">Belongs to the NOS family.</text>
</comment>
<evidence type="ECO:0000259" key="14">
    <source>
        <dbReference type="PROSITE" id="PS51384"/>
    </source>
</evidence>
<dbReference type="PROSITE" id="PS50902">
    <property type="entry name" value="FLAVODOXIN_LIKE"/>
    <property type="match status" value="1"/>
</dbReference>
<accession>A0ABM4BP66</accession>
<dbReference type="Gene3D" id="3.90.1230.10">
    <property type="entry name" value="Nitric Oxide Synthase, Chain A, domain 3"/>
    <property type="match status" value="1"/>
</dbReference>
<dbReference type="InterPro" id="IPR044944">
    <property type="entry name" value="NOS_dom_3"/>
</dbReference>
<evidence type="ECO:0000256" key="4">
    <source>
        <dbReference type="ARBA" id="ARBA00022630"/>
    </source>
</evidence>
<evidence type="ECO:0000313" key="15">
    <source>
        <dbReference type="Proteomes" id="UP001652625"/>
    </source>
</evidence>
<evidence type="ECO:0000256" key="2">
    <source>
        <dbReference type="ARBA" id="ARBA00006267"/>
    </source>
</evidence>
<dbReference type="InterPro" id="IPR001094">
    <property type="entry name" value="Flavdoxin-like"/>
</dbReference>
<keyword evidence="8 12" id="KW-0521">NADP</keyword>
<dbReference type="Gene3D" id="3.90.340.10">
    <property type="entry name" value="Nitric Oxide Synthase, Chain A, domain 1"/>
    <property type="match status" value="1"/>
</dbReference>
<dbReference type="RefSeq" id="XP_065650917.1">
    <property type="nucleotide sequence ID" value="XM_065794845.1"/>
</dbReference>
<dbReference type="InterPro" id="IPR003097">
    <property type="entry name" value="CysJ-like_FAD-binding"/>
</dbReference>
<dbReference type="InterPro" id="IPR004030">
    <property type="entry name" value="NOS_N"/>
</dbReference>
<keyword evidence="15" id="KW-1185">Reference proteome</keyword>
<dbReference type="InterPro" id="IPR039261">
    <property type="entry name" value="FNR_nucleotide-bd"/>
</dbReference>
<dbReference type="PRINTS" id="PR00369">
    <property type="entry name" value="FLAVODOXIN"/>
</dbReference>
<reference evidence="16" key="1">
    <citation type="submission" date="2025-08" db="UniProtKB">
        <authorList>
            <consortium name="RefSeq"/>
        </authorList>
    </citation>
    <scope>IDENTIFICATION</scope>
</reference>
<dbReference type="InterPro" id="IPR036119">
    <property type="entry name" value="NOS_N_sf"/>
</dbReference>
<dbReference type="InterPro" id="IPR001433">
    <property type="entry name" value="OxRdtase_FAD/NAD-bd"/>
</dbReference>
<keyword evidence="7 12" id="KW-0274">FAD</keyword>
<evidence type="ECO:0000256" key="12">
    <source>
        <dbReference type="PIRNR" id="PIRNR000333"/>
    </source>
</evidence>
<dbReference type="InterPro" id="IPR008254">
    <property type="entry name" value="Flavodoxin/NO_synth"/>
</dbReference>
<dbReference type="Pfam" id="PF00258">
    <property type="entry name" value="Flavodoxin_1"/>
    <property type="match status" value="1"/>
</dbReference>
<dbReference type="Gene3D" id="3.40.50.80">
    <property type="entry name" value="Nucleotide-binding domain of ferredoxin-NADP reductase (FNR) module"/>
    <property type="match status" value="1"/>
</dbReference>
<evidence type="ECO:0000256" key="11">
    <source>
        <dbReference type="ARBA" id="ARBA00023004"/>
    </source>
</evidence>
<keyword evidence="11 12" id="KW-0408">Iron</keyword>
<keyword evidence="3 12" id="KW-0349">Heme</keyword>
<organism evidence="15 16">
    <name type="scientific">Hydra vulgaris</name>
    <name type="common">Hydra</name>
    <name type="synonym">Hydra attenuata</name>
    <dbReference type="NCBI Taxonomy" id="6087"/>
    <lineage>
        <taxon>Eukaryota</taxon>
        <taxon>Metazoa</taxon>
        <taxon>Cnidaria</taxon>
        <taxon>Hydrozoa</taxon>
        <taxon>Hydroidolina</taxon>
        <taxon>Anthoathecata</taxon>
        <taxon>Aplanulata</taxon>
        <taxon>Hydridae</taxon>
        <taxon>Hydra</taxon>
    </lineage>
</organism>
<name>A0ABM4BP66_HYDVU</name>
<comment type="function">
    <text evidence="12">Produces nitric oxide (NO) which is a messenger molecule with diverse functions.</text>
</comment>
<evidence type="ECO:0000256" key="1">
    <source>
        <dbReference type="ARBA" id="ARBA00001970"/>
    </source>
</evidence>
<proteinExistence type="inferred from homology"/>
<dbReference type="InterPro" id="IPR044943">
    <property type="entry name" value="NOS_dom_1"/>
</dbReference>
<dbReference type="InterPro" id="IPR029039">
    <property type="entry name" value="Flavoprotein-like_sf"/>
</dbReference>
<dbReference type="Pfam" id="PF02898">
    <property type="entry name" value="NO_synthase"/>
    <property type="match status" value="1"/>
</dbReference>
<dbReference type="PROSITE" id="PS51384">
    <property type="entry name" value="FAD_FR"/>
    <property type="match status" value="1"/>
</dbReference>
<sequence length="1114" mass="127704">MNKGVVLKNFQDGSVTTDTLHLKAEETLCSEKRCLGSLVMPDTGDHYKVEISKVKEEAIKFLEEYFQSIKCLNMEQHTERVNTVLEEICNTGSYELTKKELIFGAHLAWRNAPRCIGRMHWKKLLVFDCRHVTTTQQVFECCLEHLWHATNKGNIRLGLLLSNFMSISEITIYKNKKVNEDGFRIWNAQLLRYAGYKQGDGTILGDPSSIEMTEIANSLGWVGKRTMFDILPLIIQAGNNEPEWFDIPRKYILEVNIRHPIHQQLDQMGLRWYAVPVVSNMALSCGGLTFTAVPFNGWYMSTEISVRNFGDESRYNLLKPTAELLGYNLSTNVSLWKDRAALELTIAVLHSYQEAGVTIVDHHSSAESFMNHFKQENKLRGGCPSDWVWIVPPLSGSVCPVFHQEMLNYKLKPAFEYQTDPWKKFINVSSPSFSIKKHRFKNVVSCIKLVNSLMCSVVAKRHKVTILYASQSGKAESFAHNLHELFQKSFNSKVICMDQYKLENLKNEKCILVVASTTGNGEAPDNGEIFGRKLYEMVYPSDSFRSTPKQEDQLIDNIQNTFFNESTRVFFSVFGLGSKAYPNFCAFANSINKQLKTLGGEEMYPFVEGDELSGQEDAFKTWSHGCFKAACKQFLVQTDNQTRISQLPSEFYGLIFPEVYIMKSLHEELKTIHQRTIETCKIISVENLQKESDQVTNLVRINKSDSQELSYSPGDHLAIYACNNMVMVDRLISRVSENKLTSSTIVDIELNKDMLCDGISYNQLQKRLPFPNTLGRIFGWYLDITSSPTMKLLWIFASKCKNEREKAMLMKLSSVKSDYEKWKRSSYPTVVDVLEQFLSVKIDFILLAAELEVLKPRYYSISSSENVYPNEIHITVGLVTYSHNNITRSGVCSSWLHSRNPDNEIYCFVMKTPTFRLPSSRSTPIIMVGSGTGIAPFRSFWQQRQYDRLHQNEVEFGEMFLFYGCRNIFENIFSRELEDAKSQDALTEVFVGYSRLPTNSKTYVQNLIKLNSKLVLENFLKKQGHIYVCGNATMALDVQNTIMNIMMESLKCSEHDCKQLIYELKKNGRYHEDVFGVTLNIVHISQLIKSLSGVYYFILDSLDLLCNNIKKKFL</sequence>
<evidence type="ECO:0000256" key="3">
    <source>
        <dbReference type="ARBA" id="ARBA00022617"/>
    </source>
</evidence>
<dbReference type="InterPro" id="IPR023173">
    <property type="entry name" value="NADPH_Cyt_P450_Rdtase_alpha"/>
</dbReference>
<protein>
    <recommendedName>
        <fullName evidence="12">Nitric oxide synthase</fullName>
        <ecNumber evidence="12">1.14.13.39</ecNumber>
    </recommendedName>
</protein>
<keyword evidence="10 12" id="KW-0560">Oxidoreductase</keyword>
<dbReference type="InterPro" id="IPR017938">
    <property type="entry name" value="Riboflavin_synthase-like_b-brl"/>
</dbReference>
<evidence type="ECO:0000259" key="13">
    <source>
        <dbReference type="PROSITE" id="PS50902"/>
    </source>
</evidence>
<keyword evidence="6 12" id="KW-0479">Metal-binding</keyword>
<dbReference type="InterPro" id="IPR017927">
    <property type="entry name" value="FAD-bd_FR_type"/>
</dbReference>
<dbReference type="Pfam" id="PF00667">
    <property type="entry name" value="FAD_binding_1"/>
    <property type="match status" value="1"/>
</dbReference>
<feature type="domain" description="Flavodoxin-like" evidence="13">
    <location>
        <begin position="464"/>
        <end position="627"/>
    </location>
</feature>
<dbReference type="Gene3D" id="2.40.30.10">
    <property type="entry name" value="Translation factors"/>
    <property type="match status" value="1"/>
</dbReference>
<dbReference type="GeneID" id="136079129"/>
<evidence type="ECO:0000256" key="8">
    <source>
        <dbReference type="ARBA" id="ARBA00022857"/>
    </source>
</evidence>
<comment type="cofactor">
    <cofactor evidence="12">
        <name>FMN</name>
        <dbReference type="ChEBI" id="CHEBI:58210"/>
    </cofactor>
    <text evidence="12">Binds 1 FMN.</text>
</comment>
<evidence type="ECO:0000256" key="5">
    <source>
        <dbReference type="ARBA" id="ARBA00022643"/>
    </source>
</evidence>
<dbReference type="Gene3D" id="3.90.440.10">
    <property type="entry name" value="Nitric Oxide Synthase,Heme Domain,Chain A domain 2"/>
    <property type="match status" value="1"/>
</dbReference>
<dbReference type="PANTHER" id="PTHR43410">
    <property type="entry name" value="NITRIC OXIDE SYNTHASE OXYGENASE"/>
    <property type="match status" value="1"/>
</dbReference>
<comment type="cofactor">
    <cofactor evidence="12">
        <name>FAD</name>
        <dbReference type="ChEBI" id="CHEBI:57692"/>
    </cofactor>
    <text evidence="12">Binds 1 FAD.</text>
</comment>
<comment type="cofactor">
    <cofactor evidence="1 12">
        <name>heme b</name>
        <dbReference type="ChEBI" id="CHEBI:60344"/>
    </cofactor>
</comment>
<dbReference type="SUPFAM" id="SSF52218">
    <property type="entry name" value="Flavoproteins"/>
    <property type="match status" value="1"/>
</dbReference>
<dbReference type="Gene3D" id="3.40.50.360">
    <property type="match status" value="1"/>
</dbReference>
<feature type="domain" description="FAD-binding FR-type" evidence="14">
    <location>
        <begin position="675"/>
        <end position="918"/>
    </location>
</feature>
<evidence type="ECO:0000256" key="6">
    <source>
        <dbReference type="ARBA" id="ARBA00022723"/>
    </source>
</evidence>
<evidence type="ECO:0000256" key="10">
    <source>
        <dbReference type="ARBA" id="ARBA00023002"/>
    </source>
</evidence>
<dbReference type="InterPro" id="IPR050607">
    <property type="entry name" value="NOS"/>
</dbReference>
<dbReference type="PRINTS" id="PR00371">
    <property type="entry name" value="FPNCR"/>
</dbReference>
<evidence type="ECO:0000313" key="16">
    <source>
        <dbReference type="RefSeq" id="XP_065650917.1"/>
    </source>
</evidence>
<dbReference type="InterPro" id="IPR044940">
    <property type="entry name" value="NOS_dom_2"/>
</dbReference>
<dbReference type="PANTHER" id="PTHR43410:SF1">
    <property type="entry name" value="NITRIC OXIDE SYNTHASE"/>
    <property type="match status" value="1"/>
</dbReference>
<keyword evidence="9 12" id="KW-0112">Calmodulin-binding</keyword>
<gene>
    <name evidence="16" type="primary">LOC136079129</name>
</gene>
<dbReference type="InterPro" id="IPR012144">
    <property type="entry name" value="NOS_euk"/>
</dbReference>
<evidence type="ECO:0000256" key="9">
    <source>
        <dbReference type="ARBA" id="ARBA00022860"/>
    </source>
</evidence>
<comment type="catalytic activity">
    <reaction evidence="12">
        <text>2 L-arginine + 3 NADPH + 4 O2 + H(+) = 2 L-citrulline + 2 nitric oxide + 3 NADP(+) + 4 H2O</text>
        <dbReference type="Rhea" id="RHEA:19897"/>
        <dbReference type="ChEBI" id="CHEBI:15377"/>
        <dbReference type="ChEBI" id="CHEBI:15378"/>
        <dbReference type="ChEBI" id="CHEBI:15379"/>
        <dbReference type="ChEBI" id="CHEBI:16480"/>
        <dbReference type="ChEBI" id="CHEBI:32682"/>
        <dbReference type="ChEBI" id="CHEBI:57743"/>
        <dbReference type="ChEBI" id="CHEBI:57783"/>
        <dbReference type="ChEBI" id="CHEBI:58349"/>
        <dbReference type="EC" id="1.14.13.39"/>
    </reaction>
</comment>
<evidence type="ECO:0000256" key="7">
    <source>
        <dbReference type="ARBA" id="ARBA00022827"/>
    </source>
</evidence>
<dbReference type="SUPFAM" id="SSF63380">
    <property type="entry name" value="Riboflavin synthase domain-like"/>
    <property type="match status" value="1"/>
</dbReference>
<keyword evidence="4" id="KW-0285">Flavoprotein</keyword>
<dbReference type="SUPFAM" id="SSF52343">
    <property type="entry name" value="Ferredoxin reductase-like, C-terminal NADP-linked domain"/>
    <property type="match status" value="1"/>
</dbReference>
<dbReference type="Proteomes" id="UP001652625">
    <property type="component" value="Chromosome 04"/>
</dbReference>
<dbReference type="EC" id="1.14.13.39" evidence="12"/>
<dbReference type="InterPro" id="IPR001709">
    <property type="entry name" value="Flavoprot_Pyr_Nucl_cyt_Rdtase"/>
</dbReference>
<dbReference type="PIRSF" id="PIRSF000333">
    <property type="entry name" value="NOS"/>
    <property type="match status" value="1"/>
</dbReference>
<dbReference type="Gene3D" id="1.20.990.10">
    <property type="entry name" value="NADPH-cytochrome p450 Reductase, Chain A, domain 3"/>
    <property type="match status" value="1"/>
</dbReference>